<evidence type="ECO:0000256" key="2">
    <source>
        <dbReference type="ARBA" id="ARBA00007639"/>
    </source>
</evidence>
<evidence type="ECO:0000256" key="3">
    <source>
        <dbReference type="ARBA" id="ARBA00022729"/>
    </source>
</evidence>
<protein>
    <submittedName>
        <fullName evidence="6">Sugar ABC transporter substrate-binding protein</fullName>
    </submittedName>
</protein>
<reference evidence="6 7" key="1">
    <citation type="submission" date="2022-12" db="EMBL/GenBank/DDBJ databases">
        <title>Metagenome assembled genome from gulf of manar.</title>
        <authorList>
            <person name="Kohli P."/>
            <person name="Pk S."/>
            <person name="Venkata Ramana C."/>
            <person name="Sasikala C."/>
        </authorList>
    </citation>
    <scope>NUCLEOTIDE SEQUENCE [LARGE SCALE GENOMIC DNA]</scope>
    <source>
        <strain evidence="6">JB008</strain>
    </source>
</reference>
<dbReference type="SUPFAM" id="SSF53822">
    <property type="entry name" value="Periplasmic binding protein-like I"/>
    <property type="match status" value="1"/>
</dbReference>
<gene>
    <name evidence="6" type="ORF">PQJ61_10785</name>
</gene>
<dbReference type="PANTHER" id="PTHR46847:SF1">
    <property type="entry name" value="D-ALLOSE-BINDING PERIPLASMIC PROTEIN-RELATED"/>
    <property type="match status" value="1"/>
</dbReference>
<evidence type="ECO:0000313" key="6">
    <source>
        <dbReference type="EMBL" id="MDC7227234.1"/>
    </source>
</evidence>
<feature type="domain" description="Periplasmic binding protein" evidence="5">
    <location>
        <begin position="41"/>
        <end position="293"/>
    </location>
</feature>
<dbReference type="Proteomes" id="UP001221217">
    <property type="component" value="Unassembled WGS sequence"/>
</dbReference>
<comment type="subcellular location">
    <subcellularLocation>
        <location evidence="1">Cell envelope</location>
    </subcellularLocation>
</comment>
<dbReference type="PANTHER" id="PTHR46847">
    <property type="entry name" value="D-ALLOSE-BINDING PERIPLASMIC PROTEIN-RELATED"/>
    <property type="match status" value="1"/>
</dbReference>
<organism evidence="6 7">
    <name type="scientific">Candidatus Thalassospirochaeta sargassi</name>
    <dbReference type="NCBI Taxonomy" id="3119039"/>
    <lineage>
        <taxon>Bacteria</taxon>
        <taxon>Pseudomonadati</taxon>
        <taxon>Spirochaetota</taxon>
        <taxon>Spirochaetia</taxon>
        <taxon>Spirochaetales</taxon>
        <taxon>Spirochaetaceae</taxon>
        <taxon>Candidatus Thalassospirochaeta</taxon>
    </lineage>
</organism>
<accession>A0AAJ1IDH2</accession>
<dbReference type="GO" id="GO:0030313">
    <property type="term" value="C:cell envelope"/>
    <property type="evidence" value="ECO:0007669"/>
    <property type="project" value="UniProtKB-SubCell"/>
</dbReference>
<evidence type="ECO:0000313" key="7">
    <source>
        <dbReference type="Proteomes" id="UP001221217"/>
    </source>
</evidence>
<feature type="signal peptide" evidence="4">
    <location>
        <begin position="1"/>
        <end position="24"/>
    </location>
</feature>
<dbReference type="InterPro" id="IPR025997">
    <property type="entry name" value="SBP_2_dom"/>
</dbReference>
<dbReference type="Gene3D" id="3.40.50.2300">
    <property type="match status" value="2"/>
</dbReference>
<dbReference type="EMBL" id="JAQQAL010000023">
    <property type="protein sequence ID" value="MDC7227234.1"/>
    <property type="molecule type" value="Genomic_DNA"/>
</dbReference>
<evidence type="ECO:0000259" key="5">
    <source>
        <dbReference type="Pfam" id="PF13407"/>
    </source>
</evidence>
<dbReference type="CDD" id="cd01536">
    <property type="entry name" value="PBP1_ABC_sugar_binding-like"/>
    <property type="match status" value="1"/>
</dbReference>
<dbReference type="AlphaFoldDB" id="A0AAJ1IDH2"/>
<dbReference type="InterPro" id="IPR028082">
    <property type="entry name" value="Peripla_BP_I"/>
</dbReference>
<proteinExistence type="inferred from homology"/>
<sequence>MIKTNRILIALIMCIAIVTGMAFANGQQEAAMAADGDTLDIVFINDGHVAPYHVAWLGGFEDAIKAYNKEFGGITGHWLSAEGSLEKMIQQAEATINQDPDVMFVNAINTKAFEPLVKKAQDQGIIWIAVHSPMESADYSFTLGDVTNGYNQGLALGAYYNGEANVAIMLGQAGNPSGEARREGILKGLAEYPGVKVIAEQPADWDTVKAQSIAENWYTQFPELDAISGVTDAYLYPSIAIAENRGIEDVTFWGYDGDIPILEEMKAGKVGCDILLSGTREGWAFVQTAYKVTHGMKVDKVIDFYTPPVMTEEVYAMVKANGFPSDIEVYMVDKALEVAEKGYLEFGPDSVK</sequence>
<keyword evidence="3 4" id="KW-0732">Signal</keyword>
<evidence type="ECO:0000256" key="1">
    <source>
        <dbReference type="ARBA" id="ARBA00004196"/>
    </source>
</evidence>
<evidence type="ECO:0000256" key="4">
    <source>
        <dbReference type="SAM" id="SignalP"/>
    </source>
</evidence>
<dbReference type="GO" id="GO:0030246">
    <property type="term" value="F:carbohydrate binding"/>
    <property type="evidence" value="ECO:0007669"/>
    <property type="project" value="UniProtKB-ARBA"/>
</dbReference>
<feature type="chain" id="PRO_5042617351" evidence="4">
    <location>
        <begin position="25"/>
        <end position="352"/>
    </location>
</feature>
<dbReference type="Pfam" id="PF13407">
    <property type="entry name" value="Peripla_BP_4"/>
    <property type="match status" value="1"/>
</dbReference>
<name>A0AAJ1IDH2_9SPIO</name>
<comment type="similarity">
    <text evidence="2">Belongs to the bacterial solute-binding protein 2 family.</text>
</comment>
<comment type="caution">
    <text evidence="6">The sequence shown here is derived from an EMBL/GenBank/DDBJ whole genome shotgun (WGS) entry which is preliminary data.</text>
</comment>